<keyword evidence="1" id="KW-0732">Signal</keyword>
<organism evidence="2 3">
    <name type="scientific">Micavibrio aeruginosavorus</name>
    <dbReference type="NCBI Taxonomy" id="349221"/>
    <lineage>
        <taxon>Bacteria</taxon>
        <taxon>Pseudomonadati</taxon>
        <taxon>Bdellovibrionota</taxon>
        <taxon>Bdellovibrionia</taxon>
        <taxon>Bdellovibrionales</taxon>
        <taxon>Pseudobdellovibrionaceae</taxon>
        <taxon>Micavibrio</taxon>
    </lineage>
</organism>
<sequence>MKQTLKNIVLIFLGVTALNAANNTVFAQSIRDACSVNADGNCGSTRDNMKIYMDIHRRGGGGKDSYLFKTYWENTVYPGLQSVEAQIKQGLIRQMTSLGSFLQAQENNRSVASVQVAQAQAAQNYLSSEALCRFGTLSQNLAADDISTRTAQSYLATGSMQRELGTRGASAQSGAQSDLNMRMEEVIKETCGDEPGLTLMCGTNPQRRFAGVARDKRMNTDINFTRTIDAVPTIDASFGEDEPVPDQQSVALLGYNLYGHKQMSGRLNGRQKETSKGENTNTVIRSVAGARGVAQNSYAIIAGMKSKGSNKGKQYFDALLGQLGLGSSGLPYAIGDQPSYSAQMEVLTKKLYQTPLFYANLMEGKTNVARQSGAMEGIEVMQDRDIYNSMRRSEMLLAILVQLQSRKKMDDVVEER</sequence>
<comment type="caution">
    <text evidence="2">The sequence shown here is derived from an EMBL/GenBank/DDBJ whole genome shotgun (WGS) entry which is preliminary data.</text>
</comment>
<evidence type="ECO:0000256" key="1">
    <source>
        <dbReference type="SAM" id="SignalP"/>
    </source>
</evidence>
<name>A0A2W5FMX5_9BACT</name>
<protein>
    <submittedName>
        <fullName evidence="2">Uncharacterized protein</fullName>
    </submittedName>
</protein>
<dbReference type="Proteomes" id="UP000249739">
    <property type="component" value="Unassembled WGS sequence"/>
</dbReference>
<accession>A0A2W5FMX5</accession>
<proteinExistence type="predicted"/>
<feature type="chain" id="PRO_5016061432" evidence="1">
    <location>
        <begin position="28"/>
        <end position="416"/>
    </location>
</feature>
<reference evidence="2 3" key="1">
    <citation type="submission" date="2017-08" db="EMBL/GenBank/DDBJ databases">
        <title>Infants hospitalized years apart are colonized by the same room-sourced microbial strains.</title>
        <authorList>
            <person name="Brooks B."/>
            <person name="Olm M.R."/>
            <person name="Firek B.A."/>
            <person name="Baker R."/>
            <person name="Thomas B.C."/>
            <person name="Morowitz M.J."/>
            <person name="Banfield J.F."/>
        </authorList>
    </citation>
    <scope>NUCLEOTIDE SEQUENCE [LARGE SCALE GENOMIC DNA]</scope>
    <source>
        <strain evidence="2">S2_006_000_R2_64</strain>
    </source>
</reference>
<gene>
    <name evidence="2" type="ORF">DI586_00605</name>
</gene>
<feature type="signal peptide" evidence="1">
    <location>
        <begin position="1"/>
        <end position="27"/>
    </location>
</feature>
<evidence type="ECO:0000313" key="3">
    <source>
        <dbReference type="Proteomes" id="UP000249739"/>
    </source>
</evidence>
<evidence type="ECO:0000313" key="2">
    <source>
        <dbReference type="EMBL" id="PZP57315.1"/>
    </source>
</evidence>
<dbReference type="EMBL" id="QFOT01000003">
    <property type="protein sequence ID" value="PZP57315.1"/>
    <property type="molecule type" value="Genomic_DNA"/>
</dbReference>
<dbReference type="AlphaFoldDB" id="A0A2W5FMX5"/>